<dbReference type="AlphaFoldDB" id="A0A061S056"/>
<gene>
    <name evidence="1" type="ORF">TSPGSL018_20962</name>
</gene>
<feature type="non-terminal residue" evidence="1">
    <location>
        <position position="1"/>
    </location>
</feature>
<organism evidence="1">
    <name type="scientific">Tetraselmis sp. GSL018</name>
    <dbReference type="NCBI Taxonomy" id="582737"/>
    <lineage>
        <taxon>Eukaryota</taxon>
        <taxon>Viridiplantae</taxon>
        <taxon>Chlorophyta</taxon>
        <taxon>core chlorophytes</taxon>
        <taxon>Chlorodendrophyceae</taxon>
        <taxon>Chlorodendrales</taxon>
        <taxon>Chlorodendraceae</taxon>
        <taxon>Tetraselmis</taxon>
    </lineage>
</organism>
<accession>A0A061S056</accession>
<proteinExistence type="predicted"/>
<reference evidence="1" key="1">
    <citation type="submission" date="2014-05" db="EMBL/GenBank/DDBJ databases">
        <title>The transcriptome of the halophilic microalga Tetraselmis sp. GSL018 isolated from the Great Salt Lake, Utah.</title>
        <authorList>
            <person name="Jinkerson R.E."/>
            <person name="D'Adamo S."/>
            <person name="Posewitz M.C."/>
        </authorList>
    </citation>
    <scope>NUCLEOTIDE SEQUENCE</scope>
    <source>
        <strain evidence="1">GSL018</strain>
    </source>
</reference>
<dbReference type="EMBL" id="GBEZ01009424">
    <property type="protein sequence ID" value="JAC76161.1"/>
    <property type="molecule type" value="Transcribed_RNA"/>
</dbReference>
<sequence length="35" mass="3528">SGRIALPLLSSAPEKKMGLLAGAEAEKSQCATAEV</sequence>
<evidence type="ECO:0000313" key="1">
    <source>
        <dbReference type="EMBL" id="JAC76161.1"/>
    </source>
</evidence>
<protein>
    <submittedName>
        <fullName evidence="1">Uncharacterized protein</fullName>
    </submittedName>
</protein>
<name>A0A061S056_9CHLO</name>